<dbReference type="AlphaFoldDB" id="A0A6N9TLV9"/>
<evidence type="ECO:0000256" key="4">
    <source>
        <dbReference type="HAMAP-Rule" id="MF_01185"/>
    </source>
</evidence>
<dbReference type="RefSeq" id="WP_163298415.1">
    <property type="nucleotide sequence ID" value="NZ_JAAGRR010000044.1"/>
</dbReference>
<dbReference type="PANTHER" id="PTHR39190:SF1">
    <property type="entry name" value="FLAGELLAR ASSEMBLY FACTOR FLIW"/>
    <property type="match status" value="1"/>
</dbReference>
<sequence>MEIATTRFGRIEIKEEKMIRMTQGILGFPDERRYVLLPHREGSSFFWLQSVDRPELAFVVISPFLFAPDYSFDIPDAVERELEIERREQVDVLVLVTIPAGNPRAMTANLLGPLVINVERRLGRQLVLDPNRYPLQHPLIPDAAPSPGEPAAAGEGHKAAGAG</sequence>
<dbReference type="PANTHER" id="PTHR39190">
    <property type="entry name" value="FLAGELLAR ASSEMBLY FACTOR FLIW"/>
    <property type="match status" value="1"/>
</dbReference>
<keyword evidence="2 4" id="KW-1005">Bacterial flagellum biogenesis</keyword>
<dbReference type="InterPro" id="IPR003775">
    <property type="entry name" value="Flagellar_assembly_factor_FliW"/>
</dbReference>
<reference evidence="6 7" key="1">
    <citation type="submission" date="2020-02" db="EMBL/GenBank/DDBJ databases">
        <title>Comparative genomics of sulfur disproportionating microorganisms.</title>
        <authorList>
            <person name="Ward L.M."/>
            <person name="Bertran E."/>
            <person name="Johnston D.T."/>
        </authorList>
    </citation>
    <scope>NUCLEOTIDE SEQUENCE [LARGE SCALE GENOMIC DNA]</scope>
    <source>
        <strain evidence="6 7">DSM 100025</strain>
    </source>
</reference>
<organism evidence="6 7">
    <name type="scientific">Dissulfurirhabdus thermomarina</name>
    <dbReference type="NCBI Taxonomy" id="1765737"/>
    <lineage>
        <taxon>Bacteria</taxon>
        <taxon>Deltaproteobacteria</taxon>
        <taxon>Dissulfurirhabdaceae</taxon>
        <taxon>Dissulfurirhabdus</taxon>
    </lineage>
</organism>
<evidence type="ECO:0000313" key="6">
    <source>
        <dbReference type="EMBL" id="NDY42271.1"/>
    </source>
</evidence>
<dbReference type="NCBIfam" id="NF009793">
    <property type="entry name" value="PRK13285.1-1"/>
    <property type="match status" value="1"/>
</dbReference>
<dbReference type="SUPFAM" id="SSF141457">
    <property type="entry name" value="BH3618-like"/>
    <property type="match status" value="1"/>
</dbReference>
<dbReference type="HAMAP" id="MF_01185">
    <property type="entry name" value="FliW"/>
    <property type="match status" value="1"/>
</dbReference>
<dbReference type="Pfam" id="PF02623">
    <property type="entry name" value="FliW"/>
    <property type="match status" value="1"/>
</dbReference>
<dbReference type="GO" id="GO:0005737">
    <property type="term" value="C:cytoplasm"/>
    <property type="evidence" value="ECO:0007669"/>
    <property type="project" value="UniProtKB-SubCell"/>
</dbReference>
<keyword evidence="3 4" id="KW-0810">Translation regulation</keyword>
<name>A0A6N9TLV9_DISTH</name>
<evidence type="ECO:0000256" key="3">
    <source>
        <dbReference type="ARBA" id="ARBA00022845"/>
    </source>
</evidence>
<keyword evidence="4" id="KW-0143">Chaperone</keyword>
<proteinExistence type="inferred from homology"/>
<comment type="caution">
    <text evidence="6">The sequence shown here is derived from an EMBL/GenBank/DDBJ whole genome shotgun (WGS) entry which is preliminary data.</text>
</comment>
<feature type="region of interest" description="Disordered" evidence="5">
    <location>
        <begin position="138"/>
        <end position="163"/>
    </location>
</feature>
<dbReference type="InterPro" id="IPR024046">
    <property type="entry name" value="Flagellar_assmbl_FliW_dom_sf"/>
</dbReference>
<keyword evidence="7" id="KW-1185">Reference proteome</keyword>
<evidence type="ECO:0000256" key="5">
    <source>
        <dbReference type="SAM" id="MobiDB-lite"/>
    </source>
</evidence>
<keyword evidence="6" id="KW-0282">Flagellum</keyword>
<keyword evidence="1 4" id="KW-0963">Cytoplasm</keyword>
<accession>A0A6N9TLV9</accession>
<comment type="similarity">
    <text evidence="4">Belongs to the FliW family.</text>
</comment>
<evidence type="ECO:0000256" key="2">
    <source>
        <dbReference type="ARBA" id="ARBA00022795"/>
    </source>
</evidence>
<protein>
    <recommendedName>
        <fullName evidence="4">Flagellar assembly factor FliW</fullName>
    </recommendedName>
</protein>
<keyword evidence="6" id="KW-0966">Cell projection</keyword>
<evidence type="ECO:0000256" key="1">
    <source>
        <dbReference type="ARBA" id="ARBA00022490"/>
    </source>
</evidence>
<feature type="compositionally biased region" description="Low complexity" evidence="5">
    <location>
        <begin position="143"/>
        <end position="163"/>
    </location>
</feature>
<comment type="subcellular location">
    <subcellularLocation>
        <location evidence="4">Cytoplasm</location>
    </subcellularLocation>
</comment>
<dbReference type="GO" id="GO:0044780">
    <property type="term" value="P:bacterial-type flagellum assembly"/>
    <property type="evidence" value="ECO:0007669"/>
    <property type="project" value="UniProtKB-UniRule"/>
</dbReference>
<comment type="function">
    <text evidence="4">Acts as an anti-CsrA protein, binds CsrA and prevents it from repressing translation of its target genes, one of which is flagellin. Binds to flagellin and participates in the assembly of the flagellum.</text>
</comment>
<dbReference type="Gene3D" id="2.30.290.10">
    <property type="entry name" value="BH3618-like"/>
    <property type="match status" value="1"/>
</dbReference>
<dbReference type="GO" id="GO:0006417">
    <property type="term" value="P:regulation of translation"/>
    <property type="evidence" value="ECO:0007669"/>
    <property type="project" value="UniProtKB-KW"/>
</dbReference>
<gene>
    <name evidence="4" type="primary">fliW</name>
    <name evidence="6" type="ORF">G3N55_05365</name>
</gene>
<comment type="subunit">
    <text evidence="4">Interacts with translational regulator CsrA and flagellin(s).</text>
</comment>
<dbReference type="EMBL" id="JAAGRR010000044">
    <property type="protein sequence ID" value="NDY42271.1"/>
    <property type="molecule type" value="Genomic_DNA"/>
</dbReference>
<keyword evidence="6" id="KW-0969">Cilium</keyword>
<dbReference type="Proteomes" id="UP000469346">
    <property type="component" value="Unassembled WGS sequence"/>
</dbReference>
<evidence type="ECO:0000313" key="7">
    <source>
        <dbReference type="Proteomes" id="UP000469346"/>
    </source>
</evidence>